<comment type="caution">
    <text evidence="2">The sequence shown here is derived from an EMBL/GenBank/DDBJ whole genome shotgun (WGS) entry which is preliminary data.</text>
</comment>
<keyword evidence="3" id="KW-1185">Reference proteome</keyword>
<keyword evidence="1" id="KW-0812">Transmembrane</keyword>
<keyword evidence="1" id="KW-1133">Transmembrane helix</keyword>
<dbReference type="Proteomes" id="UP000655830">
    <property type="component" value="Unassembled WGS sequence"/>
</dbReference>
<evidence type="ECO:0000256" key="1">
    <source>
        <dbReference type="SAM" id="Phobius"/>
    </source>
</evidence>
<protein>
    <submittedName>
        <fullName evidence="2">Uncharacterized protein</fullName>
    </submittedName>
</protein>
<evidence type="ECO:0000313" key="3">
    <source>
        <dbReference type="Proteomes" id="UP000655830"/>
    </source>
</evidence>
<gene>
    <name evidence="2" type="ORF">H8718_11710</name>
</gene>
<feature type="transmembrane region" description="Helical" evidence="1">
    <location>
        <begin position="9"/>
        <end position="27"/>
    </location>
</feature>
<proteinExistence type="predicted"/>
<name>A0A926I9V7_9FIRM</name>
<organism evidence="2 3">
    <name type="scientific">Zhenhengia yiwuensis</name>
    <dbReference type="NCBI Taxonomy" id="2763666"/>
    <lineage>
        <taxon>Bacteria</taxon>
        <taxon>Bacillati</taxon>
        <taxon>Bacillota</taxon>
        <taxon>Clostridia</taxon>
        <taxon>Lachnospirales</taxon>
        <taxon>Lachnospiraceae</taxon>
        <taxon>Zhenhengia</taxon>
    </lineage>
</organism>
<reference evidence="2" key="1">
    <citation type="submission" date="2020-08" db="EMBL/GenBank/DDBJ databases">
        <title>Genome public.</title>
        <authorList>
            <person name="Liu C."/>
            <person name="Sun Q."/>
        </authorList>
    </citation>
    <scope>NUCLEOTIDE SEQUENCE</scope>
    <source>
        <strain evidence="2">NSJ-12</strain>
    </source>
</reference>
<feature type="transmembrane region" description="Helical" evidence="1">
    <location>
        <begin position="47"/>
        <end position="64"/>
    </location>
</feature>
<feature type="transmembrane region" description="Helical" evidence="1">
    <location>
        <begin position="107"/>
        <end position="127"/>
    </location>
</feature>
<accession>A0A926I9V7</accession>
<dbReference type="AlphaFoldDB" id="A0A926I9V7"/>
<sequence>MDITIALKLLYYIIILLPVLMTIKYFVSIVYEVNKGEFVESDNLARFIWGILSIISYGTTVLFINKSMQMSAFPIVDELFYPIILVLFGIAYAALIENKDIYTSGKIQGLLCMPLLTVGMFLIEKLFG</sequence>
<dbReference type="EMBL" id="JACRSY010000017">
    <property type="protein sequence ID" value="MBC8580190.1"/>
    <property type="molecule type" value="Genomic_DNA"/>
</dbReference>
<keyword evidence="1" id="KW-0472">Membrane</keyword>
<feature type="transmembrane region" description="Helical" evidence="1">
    <location>
        <begin position="76"/>
        <end position="95"/>
    </location>
</feature>
<evidence type="ECO:0000313" key="2">
    <source>
        <dbReference type="EMBL" id="MBC8580190.1"/>
    </source>
</evidence>
<dbReference type="RefSeq" id="WP_249333058.1">
    <property type="nucleotide sequence ID" value="NZ_JACRSY010000017.1"/>
</dbReference>